<organism evidence="3 4">
    <name type="scientific">Anaerocolumna sedimenticola</name>
    <dbReference type="NCBI Taxonomy" id="2696063"/>
    <lineage>
        <taxon>Bacteria</taxon>
        <taxon>Bacillati</taxon>
        <taxon>Bacillota</taxon>
        <taxon>Clostridia</taxon>
        <taxon>Lachnospirales</taxon>
        <taxon>Lachnospiraceae</taxon>
        <taxon>Anaerocolumna</taxon>
    </lineage>
</organism>
<comment type="function">
    <text evidence="2">Hydrolyzes RNA 2',3'-cyclic phosphodiester to an RNA 2'-phosphomonoester.</text>
</comment>
<evidence type="ECO:0000256" key="2">
    <source>
        <dbReference type="HAMAP-Rule" id="MF_01940"/>
    </source>
</evidence>
<gene>
    <name evidence="3" type="primary">thpR</name>
    <name evidence="3" type="ORF">Ana3638_21550</name>
</gene>
<feature type="active site" description="Proton donor" evidence="2">
    <location>
        <position position="44"/>
    </location>
</feature>
<dbReference type="Pfam" id="PF13563">
    <property type="entry name" value="2_5_RNA_ligase2"/>
    <property type="match status" value="1"/>
</dbReference>
<name>A0A6P1TS43_9FIRM</name>
<comment type="similarity">
    <text evidence="2">Belongs to the 2H phosphoesterase superfamily. ThpR family.</text>
</comment>
<feature type="active site" description="Proton acceptor" evidence="2">
    <location>
        <position position="129"/>
    </location>
</feature>
<dbReference type="KEGG" id="anr:Ana3638_21550"/>
<proteinExistence type="inferred from homology"/>
<dbReference type="RefSeq" id="WP_161839871.1">
    <property type="nucleotide sequence ID" value="NZ_CP048000.1"/>
</dbReference>
<dbReference type="SUPFAM" id="SSF55144">
    <property type="entry name" value="LigT-like"/>
    <property type="match status" value="1"/>
</dbReference>
<dbReference type="GO" id="GO:0008664">
    <property type="term" value="F:RNA 2',3'-cyclic 3'-phosphodiesterase activity"/>
    <property type="evidence" value="ECO:0007669"/>
    <property type="project" value="UniProtKB-EC"/>
</dbReference>
<dbReference type="Gene3D" id="3.90.1140.10">
    <property type="entry name" value="Cyclic phosphodiesterase"/>
    <property type="match status" value="1"/>
</dbReference>
<dbReference type="EMBL" id="CP048000">
    <property type="protein sequence ID" value="QHQ63049.1"/>
    <property type="molecule type" value="Genomic_DNA"/>
</dbReference>
<dbReference type="HAMAP" id="MF_01940">
    <property type="entry name" value="RNA_CPDase"/>
    <property type="match status" value="1"/>
</dbReference>
<comment type="catalytic activity">
    <reaction evidence="2">
        <text>a 3'-end 2',3'-cyclophospho-ribonucleotide-RNA + H2O = a 3'-end 2'-phospho-ribonucleotide-RNA + H(+)</text>
        <dbReference type="Rhea" id="RHEA:11828"/>
        <dbReference type="Rhea" id="RHEA-COMP:10464"/>
        <dbReference type="Rhea" id="RHEA-COMP:17353"/>
        <dbReference type="ChEBI" id="CHEBI:15377"/>
        <dbReference type="ChEBI" id="CHEBI:15378"/>
        <dbReference type="ChEBI" id="CHEBI:83064"/>
        <dbReference type="ChEBI" id="CHEBI:173113"/>
        <dbReference type="EC" id="3.1.4.58"/>
    </reaction>
</comment>
<dbReference type="InterPro" id="IPR004175">
    <property type="entry name" value="RNA_CPDase"/>
</dbReference>
<protein>
    <recommendedName>
        <fullName evidence="2">RNA 2',3'-cyclic phosphodiesterase</fullName>
        <shortName evidence="2">RNA 2',3'-CPDase</shortName>
        <ecNumber evidence="2">3.1.4.58</ecNumber>
    </recommendedName>
</protein>
<feature type="short sequence motif" description="HXTX 2" evidence="2">
    <location>
        <begin position="129"/>
        <end position="132"/>
    </location>
</feature>
<dbReference type="Proteomes" id="UP000464314">
    <property type="component" value="Chromosome"/>
</dbReference>
<evidence type="ECO:0000313" key="4">
    <source>
        <dbReference type="Proteomes" id="UP000464314"/>
    </source>
</evidence>
<accession>A0A6P1TS43</accession>
<dbReference type="EC" id="3.1.4.58" evidence="2"/>
<dbReference type="AlphaFoldDB" id="A0A6P1TS43"/>
<dbReference type="PANTHER" id="PTHR35561">
    <property type="entry name" value="RNA 2',3'-CYCLIC PHOSPHODIESTERASE"/>
    <property type="match status" value="1"/>
</dbReference>
<sequence>MKDLLRLFIAINFSDDIKLNLFQLTEILKKNTSRGHFTARENFHLTLAFIGETKDKEHVIEAIDNAVEKGKIHAFQLEFGGFGRFKGRDGDIFWVGVKKHPVLTESNNELIRELKTFEFKVDDKEFKPHLTLGRGIVLKNGYTIKDFEQIIPPMTMTVKEIGLMKSERINGRLVYTEVYHKNLL</sequence>
<evidence type="ECO:0000256" key="1">
    <source>
        <dbReference type="ARBA" id="ARBA00022801"/>
    </source>
</evidence>
<keyword evidence="4" id="KW-1185">Reference proteome</keyword>
<dbReference type="PANTHER" id="PTHR35561:SF1">
    <property type="entry name" value="RNA 2',3'-CYCLIC PHOSPHODIESTERASE"/>
    <property type="match status" value="1"/>
</dbReference>
<feature type="short sequence motif" description="HXTX 1" evidence="2">
    <location>
        <begin position="44"/>
        <end position="47"/>
    </location>
</feature>
<reference evidence="3 4" key="1">
    <citation type="submission" date="2020-01" db="EMBL/GenBank/DDBJ databases">
        <title>Genome analysis of Anaerocolumna sp. CBA3638.</title>
        <authorList>
            <person name="Kim J."/>
            <person name="Roh S.W."/>
        </authorList>
    </citation>
    <scope>NUCLEOTIDE SEQUENCE [LARGE SCALE GENOMIC DNA]</scope>
    <source>
        <strain evidence="3 4">CBA3638</strain>
    </source>
</reference>
<dbReference type="NCBIfam" id="TIGR02258">
    <property type="entry name" value="2_5_ligase"/>
    <property type="match status" value="1"/>
</dbReference>
<keyword evidence="1 2" id="KW-0378">Hydrolase</keyword>
<dbReference type="GO" id="GO:0004113">
    <property type="term" value="F:2',3'-cyclic-nucleotide 3'-phosphodiesterase activity"/>
    <property type="evidence" value="ECO:0007669"/>
    <property type="project" value="InterPro"/>
</dbReference>
<evidence type="ECO:0000313" key="3">
    <source>
        <dbReference type="EMBL" id="QHQ63049.1"/>
    </source>
</evidence>
<dbReference type="InterPro" id="IPR009097">
    <property type="entry name" value="Cyclic_Pdiesterase"/>
</dbReference>